<accession>A0ABP6YGM1</accession>
<organism evidence="3 4">
    <name type="scientific">Snuella lapsa</name>
    <dbReference type="NCBI Taxonomy" id="870481"/>
    <lineage>
        <taxon>Bacteria</taxon>
        <taxon>Pseudomonadati</taxon>
        <taxon>Bacteroidota</taxon>
        <taxon>Flavobacteriia</taxon>
        <taxon>Flavobacteriales</taxon>
        <taxon>Flavobacteriaceae</taxon>
        <taxon>Snuella</taxon>
    </lineage>
</organism>
<dbReference type="PRINTS" id="PR00081">
    <property type="entry name" value="GDHRDH"/>
</dbReference>
<evidence type="ECO:0000313" key="3">
    <source>
        <dbReference type="EMBL" id="GAA3582276.1"/>
    </source>
</evidence>
<dbReference type="EMBL" id="BAABCY010000092">
    <property type="protein sequence ID" value="GAA3582276.1"/>
    <property type="molecule type" value="Genomic_DNA"/>
</dbReference>
<evidence type="ECO:0000313" key="4">
    <source>
        <dbReference type="Proteomes" id="UP001500954"/>
    </source>
</evidence>
<dbReference type="PANTHER" id="PTHR43669:SF8">
    <property type="entry name" value="SHORT-CHAIN TYPE DEHYDROGENASE_REDUCTASE-RELATED"/>
    <property type="match status" value="1"/>
</dbReference>
<dbReference type="Gene3D" id="3.40.50.720">
    <property type="entry name" value="NAD(P)-binding Rossmann-like Domain"/>
    <property type="match status" value="1"/>
</dbReference>
<dbReference type="InterPro" id="IPR036291">
    <property type="entry name" value="NAD(P)-bd_dom_sf"/>
</dbReference>
<dbReference type="PANTHER" id="PTHR43669">
    <property type="entry name" value="5-KETO-D-GLUCONATE 5-REDUCTASE"/>
    <property type="match status" value="1"/>
</dbReference>
<comment type="caution">
    <text evidence="3">The sequence shown here is derived from an EMBL/GenBank/DDBJ whole genome shotgun (WGS) entry which is preliminary data.</text>
</comment>
<dbReference type="InterPro" id="IPR002347">
    <property type="entry name" value="SDR_fam"/>
</dbReference>
<dbReference type="InterPro" id="IPR020904">
    <property type="entry name" value="Sc_DH/Rdtase_CS"/>
</dbReference>
<keyword evidence="2" id="KW-0560">Oxidoreductase</keyword>
<dbReference type="Gene3D" id="1.10.8.400">
    <property type="entry name" value="Enoyl acyl carrier protein reductase"/>
    <property type="match status" value="1"/>
</dbReference>
<dbReference type="Pfam" id="PF13561">
    <property type="entry name" value="adh_short_C2"/>
    <property type="match status" value="1"/>
</dbReference>
<dbReference type="PRINTS" id="PR00080">
    <property type="entry name" value="SDRFAMILY"/>
</dbReference>
<evidence type="ECO:0000256" key="1">
    <source>
        <dbReference type="ARBA" id="ARBA00006484"/>
    </source>
</evidence>
<comment type="similarity">
    <text evidence="1">Belongs to the short-chain dehydrogenases/reductases (SDR) family.</text>
</comment>
<sequence>MMNLSNKNILVTGAAGFGVGHGVVVALSKMGARVIVNDLTLEEAQAVADTLPNAIAVAADITNENQVDAMFTTLAEQVGVIHGLVNNAGIGLSKEAHNVTDEEFDNLYNIDVRAVWKLSKLFANQLIENNTEGSIINISSVHASATIAKYAVYASAKSAVEGLTRGMAVELGKHNIRVNAVAPGYVHAEQNLELIKTFADDPELWVEQHTKDYQSLPFEILAEDCGNVVGFLASEYSRAVTGQVIYVDNGTTAMLYNNSFIEK</sequence>
<dbReference type="RefSeq" id="WP_345007555.1">
    <property type="nucleotide sequence ID" value="NZ_BAABCY010000092.1"/>
</dbReference>
<gene>
    <name evidence="3" type="primary">idnO</name>
    <name evidence="3" type="ORF">GCM10022395_33300</name>
</gene>
<protein>
    <submittedName>
        <fullName evidence="3">Gluconate 5-dehydrogenase</fullName>
    </submittedName>
</protein>
<dbReference type="PROSITE" id="PS00061">
    <property type="entry name" value="ADH_SHORT"/>
    <property type="match status" value="1"/>
</dbReference>
<dbReference type="Proteomes" id="UP001500954">
    <property type="component" value="Unassembled WGS sequence"/>
</dbReference>
<dbReference type="CDD" id="cd05233">
    <property type="entry name" value="SDR_c"/>
    <property type="match status" value="1"/>
</dbReference>
<evidence type="ECO:0000256" key="2">
    <source>
        <dbReference type="ARBA" id="ARBA00023002"/>
    </source>
</evidence>
<reference evidence="4" key="1">
    <citation type="journal article" date="2019" name="Int. J. Syst. Evol. Microbiol.">
        <title>The Global Catalogue of Microorganisms (GCM) 10K type strain sequencing project: providing services to taxonomists for standard genome sequencing and annotation.</title>
        <authorList>
            <consortium name="The Broad Institute Genomics Platform"/>
            <consortium name="The Broad Institute Genome Sequencing Center for Infectious Disease"/>
            <person name="Wu L."/>
            <person name="Ma J."/>
        </authorList>
    </citation>
    <scope>NUCLEOTIDE SEQUENCE [LARGE SCALE GENOMIC DNA]</scope>
    <source>
        <strain evidence="4">JCM 17111</strain>
    </source>
</reference>
<dbReference type="SUPFAM" id="SSF51735">
    <property type="entry name" value="NAD(P)-binding Rossmann-fold domains"/>
    <property type="match status" value="1"/>
</dbReference>
<keyword evidence="4" id="KW-1185">Reference proteome</keyword>
<proteinExistence type="inferred from homology"/>
<name>A0ABP6YGM1_9FLAO</name>